<dbReference type="InterPro" id="IPR010982">
    <property type="entry name" value="Lambda_DNA-bd_dom_sf"/>
</dbReference>
<reference evidence="3" key="1">
    <citation type="submission" date="2016-08" db="EMBL/GenBank/DDBJ databases">
        <authorList>
            <person name="Tokovenko B."/>
            <person name="Kalinowski J."/>
        </authorList>
    </citation>
    <scope>NUCLEOTIDE SEQUENCE [LARGE SCALE GENOMIC DNA]</scope>
    <source>
        <strain evidence="3">UTMC102</strain>
    </source>
</reference>
<dbReference type="GO" id="GO:0003677">
    <property type="term" value="F:DNA binding"/>
    <property type="evidence" value="ECO:0007669"/>
    <property type="project" value="InterPro"/>
</dbReference>
<feature type="domain" description="HTH cro/C1-type" evidence="1">
    <location>
        <begin position="20"/>
        <end position="74"/>
    </location>
</feature>
<dbReference type="SMART" id="SM00530">
    <property type="entry name" value="HTH_XRE"/>
    <property type="match status" value="1"/>
</dbReference>
<comment type="caution">
    <text evidence="2">The sequence shown here is derived from an EMBL/GenBank/DDBJ whole genome shotgun (WGS) entry which is preliminary data.</text>
</comment>
<dbReference type="STRING" id="501010.NOSIN_24740"/>
<dbReference type="Gene3D" id="1.10.260.40">
    <property type="entry name" value="lambda repressor-like DNA-binding domains"/>
    <property type="match status" value="1"/>
</dbReference>
<dbReference type="InterPro" id="IPR043917">
    <property type="entry name" value="DUF5753"/>
</dbReference>
<dbReference type="AlphaFoldDB" id="A0A1V3C7A9"/>
<evidence type="ECO:0000313" key="2">
    <source>
        <dbReference type="EMBL" id="OOC56641.1"/>
    </source>
</evidence>
<dbReference type="InterPro" id="IPR001387">
    <property type="entry name" value="Cro/C1-type_HTH"/>
</dbReference>
<dbReference type="RefSeq" id="WP_077693083.1">
    <property type="nucleotide sequence ID" value="NZ_JACCHL010000001.1"/>
</dbReference>
<dbReference type="OrthoDB" id="3419856at2"/>
<protein>
    <submittedName>
        <fullName evidence="2">Transcriptional regulator</fullName>
    </submittedName>
</protein>
<organism evidence="2 3">
    <name type="scientific">Nocardiopsis sinuspersici</name>
    <dbReference type="NCBI Taxonomy" id="501010"/>
    <lineage>
        <taxon>Bacteria</taxon>
        <taxon>Bacillati</taxon>
        <taxon>Actinomycetota</taxon>
        <taxon>Actinomycetes</taxon>
        <taxon>Streptosporangiales</taxon>
        <taxon>Nocardiopsidaceae</taxon>
        <taxon>Nocardiopsis</taxon>
    </lineage>
</organism>
<gene>
    <name evidence="2" type="ORF">NOSIN_24740</name>
</gene>
<dbReference type="Pfam" id="PF19054">
    <property type="entry name" value="DUF5753"/>
    <property type="match status" value="1"/>
</dbReference>
<dbReference type="Proteomes" id="UP000189004">
    <property type="component" value="Unassembled WGS sequence"/>
</dbReference>
<dbReference type="PROSITE" id="PS50943">
    <property type="entry name" value="HTH_CROC1"/>
    <property type="match status" value="1"/>
</dbReference>
<evidence type="ECO:0000313" key="3">
    <source>
        <dbReference type="Proteomes" id="UP000189004"/>
    </source>
</evidence>
<keyword evidence="3" id="KW-1185">Reference proteome</keyword>
<accession>A0A1V3C7A9</accession>
<dbReference type="CDD" id="cd00093">
    <property type="entry name" value="HTH_XRE"/>
    <property type="match status" value="1"/>
</dbReference>
<name>A0A1V3C7A9_9ACTN</name>
<sequence length="278" mass="30796">MGVVLSRSANPRWRRLGKKVSNCRRQAGMTQGQVSQALRVVQSTVSAWERGTRGLPSDRAAELDELFGASGAIKQAWNTANAPDALPPWYTEVGQLEREAVELREYQPVIFPGLVQCEAYTRGLLADTVPWFSAKKVGQMASLRMERQEILKGASPPLVSVVVEEAVLRRTVQGGKPVLREQIGRVLTLIDKGVIRFQVIPSDTECHPGGSGPFRLYTFPDKPTVASAEHMEGEQLMDDMMRVQHCATLFGVLQSEAMSPRASRELIRKVKEELDDKA</sequence>
<evidence type="ECO:0000259" key="1">
    <source>
        <dbReference type="PROSITE" id="PS50943"/>
    </source>
</evidence>
<proteinExistence type="predicted"/>
<dbReference type="Pfam" id="PF13560">
    <property type="entry name" value="HTH_31"/>
    <property type="match status" value="1"/>
</dbReference>
<dbReference type="EMBL" id="MCOK01000001">
    <property type="protein sequence ID" value="OOC56641.1"/>
    <property type="molecule type" value="Genomic_DNA"/>
</dbReference>
<dbReference type="SUPFAM" id="SSF47413">
    <property type="entry name" value="lambda repressor-like DNA-binding domains"/>
    <property type="match status" value="1"/>
</dbReference>